<dbReference type="RefSeq" id="WP_301591829.1">
    <property type="nucleotide sequence ID" value="NZ_JAPFQI010000019.1"/>
</dbReference>
<evidence type="ECO:0000256" key="3">
    <source>
        <dbReference type="ARBA" id="ARBA00023121"/>
    </source>
</evidence>
<evidence type="ECO:0000256" key="4">
    <source>
        <dbReference type="ARBA" id="ARBA00023136"/>
    </source>
</evidence>
<comment type="caution">
    <text evidence="5">The sequence shown here is derived from an EMBL/GenBank/DDBJ whole genome shotgun (WGS) entry which is preliminary data.</text>
</comment>
<protein>
    <submittedName>
        <fullName evidence="5">GPP34 family phosphoprotein</fullName>
    </submittedName>
</protein>
<evidence type="ECO:0000313" key="6">
    <source>
        <dbReference type="Proteomes" id="UP001526430"/>
    </source>
</evidence>
<reference evidence="5 6" key="1">
    <citation type="submission" date="2022-10" db="EMBL/GenBank/DDBJ databases">
        <title>Roseococcus glaciei nov., sp. nov., isolated from glacier.</title>
        <authorList>
            <person name="Liu Q."/>
            <person name="Xin Y.-H."/>
        </authorList>
    </citation>
    <scope>NUCLEOTIDE SEQUENCE [LARGE SCALE GENOMIC DNA]</scope>
    <source>
        <strain evidence="5 6">MDT2-1-1</strain>
    </source>
</reference>
<name>A0ABT3NZN9_9PROT</name>
<dbReference type="EMBL" id="JAPFQI010000019">
    <property type="protein sequence ID" value="MCW8087621.1"/>
    <property type="molecule type" value="Genomic_DNA"/>
</dbReference>
<sequence>MSLSLPEEVLLLTLDEEGRPLGRQGMAAGLGLAGAVLMELALAGRVDTDREALLLVAAEPTGDATMDIALARLPDSRDSRSALMLLAREEDALRGAAMAGLEAKGLLRRQEGRVLLLFRSRRWVPAGDRPEAGEVLARLRRALEGDHVPEPREALLVALARAAGLLPVLLPADLLAARQDRLDLLGRIEALGRSLGAAVAALRVARLGG</sequence>
<accession>A0ABT3NZN9</accession>
<evidence type="ECO:0000256" key="1">
    <source>
        <dbReference type="ARBA" id="ARBA00004255"/>
    </source>
</evidence>
<comment type="subcellular location">
    <subcellularLocation>
        <location evidence="1">Golgi apparatus membrane</location>
        <topology evidence="1">Peripheral membrane protein</topology>
        <orientation evidence="1">Cytoplasmic side</orientation>
    </subcellularLocation>
</comment>
<keyword evidence="2" id="KW-0333">Golgi apparatus</keyword>
<keyword evidence="3" id="KW-0446">Lipid-binding</keyword>
<organism evidence="5 6">
    <name type="scientific">Sabulicella glaciei</name>
    <dbReference type="NCBI Taxonomy" id="2984948"/>
    <lineage>
        <taxon>Bacteria</taxon>
        <taxon>Pseudomonadati</taxon>
        <taxon>Pseudomonadota</taxon>
        <taxon>Alphaproteobacteria</taxon>
        <taxon>Acetobacterales</taxon>
        <taxon>Acetobacteraceae</taxon>
        <taxon>Sabulicella</taxon>
    </lineage>
</organism>
<keyword evidence="6" id="KW-1185">Reference proteome</keyword>
<dbReference type="InterPro" id="IPR008628">
    <property type="entry name" value="GPP34-like"/>
</dbReference>
<dbReference type="Pfam" id="PF05719">
    <property type="entry name" value="GPP34"/>
    <property type="match status" value="1"/>
</dbReference>
<dbReference type="Proteomes" id="UP001526430">
    <property type="component" value="Unassembled WGS sequence"/>
</dbReference>
<dbReference type="InterPro" id="IPR038261">
    <property type="entry name" value="GPP34-like_sf"/>
</dbReference>
<keyword evidence="4" id="KW-0472">Membrane</keyword>
<gene>
    <name evidence="5" type="ORF">OF850_18505</name>
</gene>
<dbReference type="Gene3D" id="1.10.3630.10">
    <property type="entry name" value="yeast vps74-n-term truncation variant domain like"/>
    <property type="match status" value="1"/>
</dbReference>
<proteinExistence type="predicted"/>
<evidence type="ECO:0000313" key="5">
    <source>
        <dbReference type="EMBL" id="MCW8087621.1"/>
    </source>
</evidence>
<evidence type="ECO:0000256" key="2">
    <source>
        <dbReference type="ARBA" id="ARBA00023034"/>
    </source>
</evidence>